<dbReference type="RefSeq" id="WP_200591422.1">
    <property type="nucleotide sequence ID" value="NZ_JAEPBG010000003.1"/>
</dbReference>
<name>A0A934W631_9BURK</name>
<dbReference type="AlphaFoldDB" id="A0A934W631"/>
<gene>
    <name evidence="1" type="ORF">JJB74_08475</name>
</gene>
<proteinExistence type="predicted"/>
<keyword evidence="2" id="KW-1185">Reference proteome</keyword>
<dbReference type="Proteomes" id="UP000622890">
    <property type="component" value="Unassembled WGS sequence"/>
</dbReference>
<reference evidence="1" key="1">
    <citation type="submission" date="2021-01" db="EMBL/GenBank/DDBJ databases">
        <title>Genome sequence of strain Noviherbaspirillum sp. DKR-6.</title>
        <authorList>
            <person name="Chaudhary D.K."/>
        </authorList>
    </citation>
    <scope>NUCLEOTIDE SEQUENCE</scope>
    <source>
        <strain evidence="1">DKR-6</strain>
    </source>
</reference>
<accession>A0A934W631</accession>
<evidence type="ECO:0000313" key="1">
    <source>
        <dbReference type="EMBL" id="MBK4734635.1"/>
    </source>
</evidence>
<dbReference type="EMBL" id="JAEPBG010000003">
    <property type="protein sequence ID" value="MBK4734635.1"/>
    <property type="molecule type" value="Genomic_DNA"/>
</dbReference>
<protein>
    <submittedName>
        <fullName evidence="1">Uncharacterized protein</fullName>
    </submittedName>
</protein>
<evidence type="ECO:0000313" key="2">
    <source>
        <dbReference type="Proteomes" id="UP000622890"/>
    </source>
</evidence>
<sequence length="98" mass="10868">MHDGMALTKTELLQAPRHNGRLLLEDWAESNIFGRPIKRARLISTLQGVGDIDVVAPLFEPQLVRVGDDRLTLVGHEVHAAGGGARHVLQVWLVKPYE</sequence>
<organism evidence="1 2">
    <name type="scientific">Noviherbaspirillum pedocola</name>
    <dbReference type="NCBI Taxonomy" id="2801341"/>
    <lineage>
        <taxon>Bacteria</taxon>
        <taxon>Pseudomonadati</taxon>
        <taxon>Pseudomonadota</taxon>
        <taxon>Betaproteobacteria</taxon>
        <taxon>Burkholderiales</taxon>
        <taxon>Oxalobacteraceae</taxon>
        <taxon>Noviherbaspirillum</taxon>
    </lineage>
</organism>
<comment type="caution">
    <text evidence="1">The sequence shown here is derived from an EMBL/GenBank/DDBJ whole genome shotgun (WGS) entry which is preliminary data.</text>
</comment>